<evidence type="ECO:0000313" key="3">
    <source>
        <dbReference type="Proteomes" id="UP000001870"/>
    </source>
</evidence>
<feature type="transmembrane region" description="Helical" evidence="1">
    <location>
        <begin position="12"/>
        <end position="30"/>
    </location>
</feature>
<dbReference type="InterPro" id="IPR008878">
    <property type="entry name" value="Transposase_IS66_Orf2"/>
</dbReference>
<evidence type="ECO:0000256" key="1">
    <source>
        <dbReference type="SAM" id="Phobius"/>
    </source>
</evidence>
<dbReference type="KEGG" id="amc:MADE_1013120"/>
<name>F2G8P8_ALTMD</name>
<accession>F2G8P8</accession>
<dbReference type="HOGENOM" id="CLU_128110_3_6_6"/>
<keyword evidence="1" id="KW-0472">Membrane</keyword>
<keyword evidence="3" id="KW-1185">Reference proteome</keyword>
<organism evidence="2 3">
    <name type="scientific">Alteromonas mediterranea (strain DSM 17117 / CIP 110805 / LMG 28347 / Deep ecotype)</name>
    <dbReference type="NCBI Taxonomy" id="1774373"/>
    <lineage>
        <taxon>Bacteria</taxon>
        <taxon>Pseudomonadati</taxon>
        <taxon>Pseudomonadota</taxon>
        <taxon>Gammaproteobacteria</taxon>
        <taxon>Alteromonadales</taxon>
        <taxon>Alteromonadaceae</taxon>
        <taxon>Alteromonas/Salinimonas group</taxon>
        <taxon>Alteromonas</taxon>
    </lineage>
</organism>
<evidence type="ECO:0000313" key="2">
    <source>
        <dbReference type="EMBL" id="AEA98758.1"/>
    </source>
</evidence>
<dbReference type="NCBIfam" id="NF033819">
    <property type="entry name" value="IS66_TnpB"/>
    <property type="match status" value="1"/>
</dbReference>
<dbReference type="PANTHER" id="PTHR36455">
    <property type="match status" value="1"/>
</dbReference>
<reference evidence="2 3" key="2">
    <citation type="journal article" date="2015" name="Antonie Van Leeuwenhoek">
        <title>Ecophysiological diversity of a novel member of the genus Alteromonas, and description of Alteromonas mediterranea sp. nov.</title>
        <authorList>
            <person name="Ivanova E.P."/>
            <person name="Lopez-Perez M."/>
            <person name="Zabalos M."/>
            <person name="Nguyen S.H."/>
            <person name="Webb H.K."/>
            <person name="Ryan J."/>
            <person name="Lagutin K."/>
            <person name="Vyssotski M."/>
            <person name="Crawford R.J."/>
            <person name="Rodriguez-Valera F."/>
        </authorList>
    </citation>
    <scope>NUCLEOTIDE SEQUENCE [LARGE SCALE GENOMIC DNA]</scope>
    <source>
        <strain evidence="3">DSM 17117 / CIP 110805 / LMG 28347 / Deep ecotype</strain>
    </source>
</reference>
<dbReference type="Proteomes" id="UP000001870">
    <property type="component" value="Chromosome"/>
</dbReference>
<proteinExistence type="predicted"/>
<dbReference type="EMBL" id="CP001103">
    <property type="protein sequence ID" value="AEA98758.1"/>
    <property type="molecule type" value="Genomic_DNA"/>
</dbReference>
<protein>
    <submittedName>
        <fullName evidence="2">Transposase IS66</fullName>
    </submittedName>
</protein>
<keyword evidence="1" id="KW-0812">Transmembrane</keyword>
<reference evidence="2 3" key="1">
    <citation type="journal article" date="2008" name="ISME J.">
        <title>Comparative genomics of two ecotypes of the marine planktonic copiotroph Alteromonas macleodii suggests alternative lifestyles associated with different kinds of particulate organic matter.</title>
        <authorList>
            <person name="Ivars-Martinez E."/>
            <person name="Martin-Cuadrado A.B."/>
            <person name="D'Auria G."/>
            <person name="Mira A."/>
            <person name="Ferriera S."/>
            <person name="Johnson J."/>
            <person name="Friedman R."/>
            <person name="Rodriguez-Valera F."/>
        </authorList>
    </citation>
    <scope>NUCLEOTIDE SEQUENCE [LARGE SCALE GENOMIC DNA]</scope>
    <source>
        <strain evidence="3">DSM 17117 / CIP 110805 / LMG 28347 / Deep ecotype</strain>
    </source>
</reference>
<dbReference type="Pfam" id="PF05717">
    <property type="entry name" value="TnpB_IS66"/>
    <property type="match status" value="1"/>
</dbReference>
<dbReference type="PANTHER" id="PTHR36455:SF1">
    <property type="entry name" value="BLR8292 PROTEIN"/>
    <property type="match status" value="1"/>
</dbReference>
<sequence length="77" mass="9107">MKMFVEPADIYLYMDVVAFCKSINGFIAFVKQDMNLNSFRDALLVFCNKKRDKVKILYWDKAGFALWYKRYSTEASV</sequence>
<dbReference type="AlphaFoldDB" id="F2G8P8"/>
<keyword evidence="1" id="KW-1133">Transmembrane helix</keyword>
<gene>
    <name evidence="2" type="ordered locus">MADE_1013120</name>
</gene>
<dbReference type="RefSeq" id="WP_012519050.1">
    <property type="nucleotide sequence ID" value="NC_011138.3"/>
</dbReference>